<sequence length="909" mass="99334">MRNLTDVRPSRIVHGLAGYGENLALAHSSGTLSYAELAAAVVQEAARFAGGRRLVVVSITNEPDSIIAYLAALWAAQPVILISPDSPDSLERILRAYDPDSVYTAQSGWVDRRAASIHELHPDLALLLSTSGSTGSPKLVRLSYDNLDANADSIAEYLAIRSSDRAVTTLPLNYCYGLSVLHSYLLRGAGLLLTDDSVTEPRFWDIFRRHGGTSLAGVPYTFELLERAGFPDMELPTLRYVTQAGGRMDPALVRKYSLLGRQQGWELVVMYGQTEATARMAYLPPSRAVEHPHAIGVPIPGGAFTLAECDGFDGHETGELVYTGPNVMLGYAQHPSDLSRGRDIDELRTGDIARRTMEGLYEIVGRRSRFAKIFGLRIDLHHIEATLREEGVAALAAANDEHLVVAVTNGAAERVRQRVASFTKLPGWTITVANVTELPRLENGKPNYPAVLALRSDTPQASNVADLFSSVLNIPRGTITPNDSFTTLGGNSLSYVTMSVRLEKLLGSLPRNWHELSIAQLETAMRPRSSWLRTVETPILLRAVAIIAIVGVHVPLWKFLGGAHILLAVAGYMFARFTLSGSSIQGRGGAILKALGGVAVPSVAWIAAVYMATDWYEVSNLFLVNKLVGPHTRTSGVLWFIEILALILVSAAVLFSFPAVARLQRRYPFGFPVALTVVGIAFRYGLPWDPIAPKDAVYLPLTFWVFTLGWAGWAARTWQERVFVTTLAVVFLPTYFDGTRRGILVLAGVLLLLWVRSVRLPAPVVWGAALVAHSSLYIYLTHWQVFPFVRDEFGKWTALVASIVIGIAYHRAGSWALRQALRQFRTVTKTTPRATQLTQAHRTTKSAYGGAKVTAPETEDTMDREVPDDLDEQQKIFDAAKGSTDPEQPKEHVSEEGAVGGTPGTTDGQ</sequence>
<dbReference type="STRING" id="443218.AS9A_3855"/>
<keyword evidence="2" id="KW-0812">Transmembrane</keyword>
<dbReference type="KEGG" id="asd:AS9A_3855"/>
<reference evidence="5 6" key="1">
    <citation type="journal article" date="2011" name="J. Bacteriol.">
        <title>Complete genome sequence of Amycolicicoccus subflavus DQS3-9A1T, an actinomycete isolated from crude oil-polluted soil.</title>
        <authorList>
            <person name="Cai M."/>
            <person name="Chen W.M."/>
            <person name="Nie Y."/>
            <person name="Chi C.Q."/>
            <person name="Wang Y.N."/>
            <person name="Tang Y.Q."/>
            <person name="Li G.Y."/>
            <person name="Wu X.L."/>
        </authorList>
    </citation>
    <scope>NUCLEOTIDE SEQUENCE [LARGE SCALE GENOMIC DNA]</scope>
    <source>
        <strain evidence="6">DSM 45089 / DQS3-9A1</strain>
    </source>
</reference>
<evidence type="ECO:0000259" key="3">
    <source>
        <dbReference type="Pfam" id="PF00501"/>
    </source>
</evidence>
<organism evidence="5 6">
    <name type="scientific">Hoyosella subflava (strain DSM 45089 / JCM 17490 / NBRC 109087 / DQS3-9A1)</name>
    <name type="common">Amycolicicoccus subflavus</name>
    <dbReference type="NCBI Taxonomy" id="443218"/>
    <lineage>
        <taxon>Bacteria</taxon>
        <taxon>Bacillati</taxon>
        <taxon>Actinomycetota</taxon>
        <taxon>Actinomycetes</taxon>
        <taxon>Mycobacteriales</taxon>
        <taxon>Hoyosellaceae</taxon>
        <taxon>Hoyosella</taxon>
    </lineage>
</organism>
<dbReference type="InterPro" id="IPR050237">
    <property type="entry name" value="ATP-dep_AMP-bd_enzyme"/>
</dbReference>
<dbReference type="Pfam" id="PF00550">
    <property type="entry name" value="PP-binding"/>
    <property type="match status" value="1"/>
</dbReference>
<dbReference type="InterPro" id="IPR036736">
    <property type="entry name" value="ACP-like_sf"/>
</dbReference>
<feature type="transmembrane region" description="Helical" evidence="2">
    <location>
        <begin position="667"/>
        <end position="685"/>
    </location>
</feature>
<evidence type="ECO:0000313" key="5">
    <source>
        <dbReference type="EMBL" id="AEF42293.1"/>
    </source>
</evidence>
<dbReference type="AlphaFoldDB" id="F6EGQ5"/>
<feature type="transmembrane region" description="Helical" evidence="2">
    <location>
        <begin position="742"/>
        <end position="757"/>
    </location>
</feature>
<dbReference type="Gene3D" id="3.40.50.12780">
    <property type="entry name" value="N-terminal domain of ligase-like"/>
    <property type="match status" value="1"/>
</dbReference>
<keyword evidence="6" id="KW-1185">Reference proteome</keyword>
<feature type="transmembrane region" description="Helical" evidence="2">
    <location>
        <begin position="793"/>
        <end position="812"/>
    </location>
</feature>
<gene>
    <name evidence="5" type="ordered locus">AS9A_3855</name>
</gene>
<keyword evidence="5" id="KW-0436">Ligase</keyword>
<dbReference type="EMBL" id="CP002786">
    <property type="protein sequence ID" value="AEF42293.1"/>
    <property type="molecule type" value="Genomic_DNA"/>
</dbReference>
<feature type="domain" description="Carrier" evidence="4">
    <location>
        <begin position="464"/>
        <end position="507"/>
    </location>
</feature>
<keyword evidence="2" id="KW-1133">Transmembrane helix</keyword>
<name>F6EGQ5_HOYSD</name>
<feature type="transmembrane region" description="Helical" evidence="2">
    <location>
        <begin position="721"/>
        <end position="736"/>
    </location>
</feature>
<feature type="transmembrane region" description="Helical" evidence="2">
    <location>
        <begin position="591"/>
        <end position="616"/>
    </location>
</feature>
<feature type="transmembrane region" description="Helical" evidence="2">
    <location>
        <begin position="697"/>
        <end position="714"/>
    </location>
</feature>
<dbReference type="HOGENOM" id="CLU_337954_0_0_11"/>
<dbReference type="RefSeq" id="WP_013808642.1">
    <property type="nucleotide sequence ID" value="NC_015564.1"/>
</dbReference>
<evidence type="ECO:0000259" key="4">
    <source>
        <dbReference type="Pfam" id="PF00550"/>
    </source>
</evidence>
<evidence type="ECO:0000256" key="1">
    <source>
        <dbReference type="SAM" id="MobiDB-lite"/>
    </source>
</evidence>
<dbReference type="SUPFAM" id="SSF56801">
    <property type="entry name" value="Acetyl-CoA synthetase-like"/>
    <property type="match status" value="1"/>
</dbReference>
<dbReference type="eggNOG" id="COG1835">
    <property type="taxonomic scope" value="Bacteria"/>
</dbReference>
<feature type="transmembrane region" description="Helical" evidence="2">
    <location>
        <begin position="764"/>
        <end position="781"/>
    </location>
</feature>
<dbReference type="PANTHER" id="PTHR43767">
    <property type="entry name" value="LONG-CHAIN-FATTY-ACID--COA LIGASE"/>
    <property type="match status" value="1"/>
</dbReference>
<dbReference type="PANTHER" id="PTHR43767:SF1">
    <property type="entry name" value="NONRIBOSOMAL PEPTIDE SYNTHASE PES1 (EUROFUNG)-RELATED"/>
    <property type="match status" value="1"/>
</dbReference>
<feature type="region of interest" description="Disordered" evidence="1">
    <location>
        <begin position="840"/>
        <end position="909"/>
    </location>
</feature>
<accession>F6EGQ5</accession>
<feature type="transmembrane region" description="Helical" evidence="2">
    <location>
        <begin position="636"/>
        <end position="655"/>
    </location>
</feature>
<dbReference type="InterPro" id="IPR042099">
    <property type="entry name" value="ANL_N_sf"/>
</dbReference>
<dbReference type="Gene3D" id="1.10.1200.10">
    <property type="entry name" value="ACP-like"/>
    <property type="match status" value="1"/>
</dbReference>
<evidence type="ECO:0000256" key="2">
    <source>
        <dbReference type="SAM" id="Phobius"/>
    </source>
</evidence>
<keyword evidence="2" id="KW-0472">Membrane</keyword>
<dbReference type="InterPro" id="IPR009081">
    <property type="entry name" value="PP-bd_ACP"/>
</dbReference>
<dbReference type="GO" id="GO:0016874">
    <property type="term" value="F:ligase activity"/>
    <property type="evidence" value="ECO:0007669"/>
    <property type="project" value="UniProtKB-KW"/>
</dbReference>
<dbReference type="eggNOG" id="COG0318">
    <property type="taxonomic scope" value="Bacteria"/>
</dbReference>
<feature type="domain" description="AMP-dependent synthetase/ligase" evidence="3">
    <location>
        <begin position="121"/>
        <end position="331"/>
    </location>
</feature>
<proteinExistence type="predicted"/>
<dbReference type="Pfam" id="PF00501">
    <property type="entry name" value="AMP-binding"/>
    <property type="match status" value="1"/>
</dbReference>
<evidence type="ECO:0000313" key="6">
    <source>
        <dbReference type="Proteomes" id="UP000009235"/>
    </source>
</evidence>
<dbReference type="Proteomes" id="UP000009235">
    <property type="component" value="Chromosome"/>
</dbReference>
<dbReference type="SUPFAM" id="SSF47336">
    <property type="entry name" value="ACP-like"/>
    <property type="match status" value="1"/>
</dbReference>
<protein>
    <submittedName>
        <fullName evidence="5">AMP-dependent synthetase and ligase</fullName>
    </submittedName>
</protein>
<dbReference type="InterPro" id="IPR000873">
    <property type="entry name" value="AMP-dep_synth/lig_dom"/>
</dbReference>
<feature type="compositionally biased region" description="Basic and acidic residues" evidence="1">
    <location>
        <begin position="861"/>
        <end position="875"/>
    </location>
</feature>